<organism evidence="1 2">
    <name type="scientific">Pseudomonas chlororaphis O6</name>
    <dbReference type="NCBI Taxonomy" id="1037915"/>
    <lineage>
        <taxon>Bacteria</taxon>
        <taxon>Pseudomonadati</taxon>
        <taxon>Pseudomonadota</taxon>
        <taxon>Gammaproteobacteria</taxon>
        <taxon>Pseudomonadales</taxon>
        <taxon>Pseudomonadaceae</taxon>
        <taxon>Pseudomonas</taxon>
    </lineage>
</organism>
<dbReference type="AlphaFoldDB" id="A0AB33X0D6"/>
<reference evidence="1 2" key="1">
    <citation type="journal article" date="2012" name="PLoS Genet.">
        <title>Comparative Genomics of Plant-Associated Pseudomonas spp.: Insights into Diversity and Inheritance of Traits Involved in Multitrophic Interactions.</title>
        <authorList>
            <person name="Loper J.E."/>
            <person name="Hassan K.A."/>
            <person name="Mavrodi D.V."/>
            <person name="Davis E.W.II."/>
            <person name="Lim C.K."/>
            <person name="Shaffer B.T."/>
            <person name="Elbourne L.D."/>
            <person name="Stockwell V.O."/>
            <person name="Hartney S.L."/>
            <person name="Breakwell K."/>
            <person name="Henkels M.D."/>
            <person name="Tetu S.G."/>
            <person name="Rangel L.I."/>
            <person name="Kidarsa T.A."/>
            <person name="Wilson N.L."/>
            <person name="van de Mortel J.E."/>
            <person name="Song C."/>
            <person name="Blumhagen R."/>
            <person name="Radune D."/>
            <person name="Hostetler J.B."/>
            <person name="Brinkac L.M."/>
            <person name="Durkin A.S."/>
            <person name="Kluepfel D.A."/>
            <person name="Wechter W.P."/>
            <person name="Anderson A.J."/>
            <person name="Kim Y.C."/>
            <person name="Pierson L.S.III."/>
            <person name="Pierson E.A."/>
            <person name="Lindow S.E."/>
            <person name="Kobayashi D.Y."/>
            <person name="Raaijmakers J.M."/>
            <person name="Weller D.M."/>
            <person name="Thomashow L.S."/>
            <person name="Allen A.E."/>
            <person name="Paulsen I.T."/>
        </authorList>
    </citation>
    <scope>NUCLEOTIDE SEQUENCE [LARGE SCALE GENOMIC DNA]</scope>
    <source>
        <strain evidence="1 2">O6</strain>
    </source>
</reference>
<dbReference type="Proteomes" id="UP000003790">
    <property type="component" value="Chromosome"/>
</dbReference>
<dbReference type="Gene3D" id="3.40.50.2000">
    <property type="entry name" value="Glycogen Phosphorylase B"/>
    <property type="match status" value="1"/>
</dbReference>
<sequence length="365" mass="41497">MRLIYLAPVPWTSFAQRPHKFVDWFHKRMGGEVLWVDPYPTRFPLLSDFSRLKPSKFEPLVSNPSWIKILKPRALPIEPLPASGWLNHFVWKKTLRELMEFSKENKTILVVGKPSVFSLRVINSLSLHQTVYDAMDDFPAFYRGVSRIAMTCREKALVKRVSSVLTSSSLLKSRWSGLRPDVKLVHNGLDLSLAPFFRGRRQDVHPKVFGYVGTIASWFDWDWLVALARAFPESSIRLIGPVFQPAPMALPGNIEFRPPCDHVSALREMADFDVGLIPFKVNKLTDSVDPIKYYEYRALGLPVLSTNFGEMSFRAGDEGVFLSKNPEGLSLLASQALQFKQDSVSTESFALNNSWDSRFDEASLV</sequence>
<proteinExistence type="predicted"/>
<comment type="caution">
    <text evidence="1">The sequence shown here is derived from an EMBL/GenBank/DDBJ whole genome shotgun (WGS) entry which is preliminary data.</text>
</comment>
<protein>
    <recommendedName>
        <fullName evidence="3">Glycosyl transferase</fullName>
    </recommendedName>
</protein>
<accession>A0AB33X0D6</accession>
<evidence type="ECO:0000313" key="1">
    <source>
        <dbReference type="EMBL" id="EIM18958.1"/>
    </source>
</evidence>
<gene>
    <name evidence="1" type="ORF">PchlO6_0009</name>
</gene>
<dbReference type="EMBL" id="AHOT01000001">
    <property type="protein sequence ID" value="EIM18958.1"/>
    <property type="molecule type" value="Genomic_DNA"/>
</dbReference>
<evidence type="ECO:0008006" key="3">
    <source>
        <dbReference type="Google" id="ProtNLM"/>
    </source>
</evidence>
<name>A0AB33X0D6_9PSED</name>
<evidence type="ECO:0000313" key="2">
    <source>
        <dbReference type="Proteomes" id="UP000003790"/>
    </source>
</evidence>
<dbReference type="RefSeq" id="WP_009046214.1">
    <property type="nucleotide sequence ID" value="NZ_CM001490.1"/>
</dbReference>
<dbReference type="SUPFAM" id="SSF53756">
    <property type="entry name" value="UDP-Glycosyltransferase/glycogen phosphorylase"/>
    <property type="match status" value="1"/>
</dbReference>